<dbReference type="PATRIC" id="fig|1280951.3.peg.647"/>
<accession>A0A059FYP8</accession>
<reference evidence="1 2" key="1">
    <citation type="submission" date="2013-04" db="EMBL/GenBank/DDBJ databases">
        <title>Hyphomonas hirschiana VP5 Genome Sequencing.</title>
        <authorList>
            <person name="Lai Q."/>
            <person name="Shao Z."/>
        </authorList>
    </citation>
    <scope>NUCLEOTIDE SEQUENCE [LARGE SCALE GENOMIC DNA]</scope>
    <source>
        <strain evidence="1 2">VP5</strain>
    </source>
</reference>
<comment type="caution">
    <text evidence="1">The sequence shown here is derived from an EMBL/GenBank/DDBJ whole genome shotgun (WGS) entry which is preliminary data.</text>
</comment>
<dbReference type="Proteomes" id="UP000025061">
    <property type="component" value="Unassembled WGS sequence"/>
</dbReference>
<name>A0A059FYP8_9PROT</name>
<organism evidence="1 2">
    <name type="scientific">Hyphomonas hirschiana VP5</name>
    <dbReference type="NCBI Taxonomy" id="1280951"/>
    <lineage>
        <taxon>Bacteria</taxon>
        <taxon>Pseudomonadati</taxon>
        <taxon>Pseudomonadota</taxon>
        <taxon>Alphaproteobacteria</taxon>
        <taxon>Hyphomonadales</taxon>
        <taxon>Hyphomonadaceae</taxon>
        <taxon>Hyphomonas</taxon>
    </lineage>
</organism>
<dbReference type="EMBL" id="ARYI01000002">
    <property type="protein sequence ID" value="KCZ95746.1"/>
    <property type="molecule type" value="Genomic_DNA"/>
</dbReference>
<gene>
    <name evidence="1" type="ORF">HHI_03207</name>
</gene>
<proteinExistence type="predicted"/>
<evidence type="ECO:0000313" key="1">
    <source>
        <dbReference type="EMBL" id="KCZ95746.1"/>
    </source>
</evidence>
<dbReference type="AlphaFoldDB" id="A0A059FYP8"/>
<protein>
    <submittedName>
        <fullName evidence="1">Uncharacterized protein</fullName>
    </submittedName>
</protein>
<evidence type="ECO:0000313" key="2">
    <source>
        <dbReference type="Proteomes" id="UP000025061"/>
    </source>
</evidence>
<keyword evidence="2" id="KW-1185">Reference proteome</keyword>
<sequence>MAAGEAGCAGGQRAPGQAGAPMCPTLCAVGYAVEADFGAGSGGRAVTAPGEAAWPEGALAVRVAEIGTDGRIGEWLSIPAGSPYL</sequence>